<proteinExistence type="predicted"/>
<evidence type="ECO:0000313" key="3">
    <source>
        <dbReference type="Proteomes" id="UP000016933"/>
    </source>
</evidence>
<protein>
    <submittedName>
        <fullName evidence="2">Uncharacterized protein</fullName>
    </submittedName>
</protein>
<accession>N1PJY9</accession>
<name>N1PJY9_DOTSN</name>
<dbReference type="HOGENOM" id="CLU_1555219_0_0_1"/>
<dbReference type="EMBL" id="KB446539">
    <property type="protein sequence ID" value="EME43832.1"/>
    <property type="molecule type" value="Genomic_DNA"/>
</dbReference>
<keyword evidence="3" id="KW-1185">Reference proteome</keyword>
<organism evidence="2 3">
    <name type="scientific">Dothistroma septosporum (strain NZE10 / CBS 128990)</name>
    <name type="common">Red band needle blight fungus</name>
    <name type="synonym">Mycosphaerella pini</name>
    <dbReference type="NCBI Taxonomy" id="675120"/>
    <lineage>
        <taxon>Eukaryota</taxon>
        <taxon>Fungi</taxon>
        <taxon>Dikarya</taxon>
        <taxon>Ascomycota</taxon>
        <taxon>Pezizomycotina</taxon>
        <taxon>Dothideomycetes</taxon>
        <taxon>Dothideomycetidae</taxon>
        <taxon>Mycosphaerellales</taxon>
        <taxon>Mycosphaerellaceae</taxon>
        <taxon>Dothistroma</taxon>
    </lineage>
</organism>
<reference evidence="3" key="1">
    <citation type="journal article" date="2012" name="PLoS Genet.">
        <title>The genomes of the fungal plant pathogens Cladosporium fulvum and Dothistroma septosporum reveal adaptation to different hosts and lifestyles but also signatures of common ancestry.</title>
        <authorList>
            <person name="de Wit P.J.G.M."/>
            <person name="van der Burgt A."/>
            <person name="Oekmen B."/>
            <person name="Stergiopoulos I."/>
            <person name="Abd-Elsalam K.A."/>
            <person name="Aerts A.L."/>
            <person name="Bahkali A.H."/>
            <person name="Beenen H.G."/>
            <person name="Chettri P."/>
            <person name="Cox M.P."/>
            <person name="Datema E."/>
            <person name="de Vries R.P."/>
            <person name="Dhillon B."/>
            <person name="Ganley A.R."/>
            <person name="Griffiths S.A."/>
            <person name="Guo Y."/>
            <person name="Hamelin R.C."/>
            <person name="Henrissat B."/>
            <person name="Kabir M.S."/>
            <person name="Jashni M.K."/>
            <person name="Kema G."/>
            <person name="Klaubauf S."/>
            <person name="Lapidus A."/>
            <person name="Levasseur A."/>
            <person name="Lindquist E."/>
            <person name="Mehrabi R."/>
            <person name="Ohm R.A."/>
            <person name="Owen T.J."/>
            <person name="Salamov A."/>
            <person name="Schwelm A."/>
            <person name="Schijlen E."/>
            <person name="Sun H."/>
            <person name="van den Burg H.A."/>
            <person name="van Ham R.C.H.J."/>
            <person name="Zhang S."/>
            <person name="Goodwin S.B."/>
            <person name="Grigoriev I.V."/>
            <person name="Collemare J."/>
            <person name="Bradshaw R.E."/>
        </authorList>
    </citation>
    <scope>NUCLEOTIDE SEQUENCE [LARGE SCALE GENOMIC DNA]</scope>
    <source>
        <strain evidence="3">NZE10 / CBS 128990</strain>
    </source>
</reference>
<evidence type="ECO:0000256" key="1">
    <source>
        <dbReference type="SAM" id="SignalP"/>
    </source>
</evidence>
<gene>
    <name evidence="2" type="ORF">DOTSEDRAFT_23957</name>
</gene>
<keyword evidence="1" id="KW-0732">Signal</keyword>
<sequence>MQYTLAALALAAMASAIPAPAPQITPSPKLDERQLGVFPISASGSLVGGVGPVPISIPIDSLKLYPSSVLDVCLGGVCLPEITTAPKPREVEERALPGVGGIVTLSGGQDGTIGLASGSFGPIIDPTAIKFCDKGSYDGANSYANCPIEVPLTLPARDAAPEATAAAITYLY</sequence>
<dbReference type="Proteomes" id="UP000016933">
    <property type="component" value="Unassembled WGS sequence"/>
</dbReference>
<evidence type="ECO:0000313" key="2">
    <source>
        <dbReference type="EMBL" id="EME43832.1"/>
    </source>
</evidence>
<feature type="signal peptide" evidence="1">
    <location>
        <begin position="1"/>
        <end position="16"/>
    </location>
</feature>
<dbReference type="AlphaFoldDB" id="N1PJY9"/>
<feature type="chain" id="PRO_5004109901" evidence="1">
    <location>
        <begin position="17"/>
        <end position="172"/>
    </location>
</feature>
<reference evidence="2 3" key="2">
    <citation type="journal article" date="2012" name="PLoS Pathog.">
        <title>Diverse lifestyles and strategies of plant pathogenesis encoded in the genomes of eighteen Dothideomycetes fungi.</title>
        <authorList>
            <person name="Ohm R.A."/>
            <person name="Feau N."/>
            <person name="Henrissat B."/>
            <person name="Schoch C.L."/>
            <person name="Horwitz B.A."/>
            <person name="Barry K.W."/>
            <person name="Condon B.J."/>
            <person name="Copeland A.C."/>
            <person name="Dhillon B."/>
            <person name="Glaser F."/>
            <person name="Hesse C.N."/>
            <person name="Kosti I."/>
            <person name="LaButti K."/>
            <person name="Lindquist E.A."/>
            <person name="Lucas S."/>
            <person name="Salamov A.A."/>
            <person name="Bradshaw R.E."/>
            <person name="Ciuffetti L."/>
            <person name="Hamelin R.C."/>
            <person name="Kema G.H.J."/>
            <person name="Lawrence C."/>
            <person name="Scott J.A."/>
            <person name="Spatafora J.W."/>
            <person name="Turgeon B.G."/>
            <person name="de Wit P.J.G.M."/>
            <person name="Zhong S."/>
            <person name="Goodwin S.B."/>
            <person name="Grigoriev I.V."/>
        </authorList>
    </citation>
    <scope>NUCLEOTIDE SEQUENCE [LARGE SCALE GENOMIC DNA]</scope>
    <source>
        <strain evidence="3">NZE10 / CBS 128990</strain>
    </source>
</reference>